<comment type="similarity">
    <text evidence="1">Belongs to the universal stress protein A family.</text>
</comment>
<dbReference type="PANTHER" id="PTHR46268:SF15">
    <property type="entry name" value="UNIVERSAL STRESS PROTEIN HP_0031"/>
    <property type="match status" value="1"/>
</dbReference>
<dbReference type="AlphaFoldDB" id="A0A7W8HF44"/>
<comment type="caution">
    <text evidence="3">The sequence shown here is derived from an EMBL/GenBank/DDBJ whole genome shotgun (WGS) entry which is preliminary data.</text>
</comment>
<dbReference type="InterPro" id="IPR006015">
    <property type="entry name" value="Universal_stress_UspA"/>
</dbReference>
<proteinExistence type="inferred from homology"/>
<reference evidence="3 4" key="1">
    <citation type="submission" date="2020-08" db="EMBL/GenBank/DDBJ databases">
        <title>Genomic Encyclopedia of Type Strains, Phase IV (KMG-IV): sequencing the most valuable type-strain genomes for metagenomic binning, comparative biology and taxonomic classification.</title>
        <authorList>
            <person name="Goeker M."/>
        </authorList>
    </citation>
    <scope>NUCLEOTIDE SEQUENCE [LARGE SCALE GENOMIC DNA]</scope>
    <source>
        <strain evidence="3 4">DSM 29781</strain>
    </source>
</reference>
<evidence type="ECO:0000313" key="3">
    <source>
        <dbReference type="EMBL" id="MBB5270909.1"/>
    </source>
</evidence>
<organism evidence="3 4">
    <name type="scientific">Quisquiliibacterium transsilvanicum</name>
    <dbReference type="NCBI Taxonomy" id="1549638"/>
    <lineage>
        <taxon>Bacteria</taxon>
        <taxon>Pseudomonadati</taxon>
        <taxon>Pseudomonadota</taxon>
        <taxon>Betaproteobacteria</taxon>
        <taxon>Burkholderiales</taxon>
        <taxon>Burkholderiaceae</taxon>
        <taxon>Quisquiliibacterium</taxon>
    </lineage>
</organism>
<evidence type="ECO:0000256" key="1">
    <source>
        <dbReference type="ARBA" id="ARBA00008791"/>
    </source>
</evidence>
<name>A0A7W8HF44_9BURK</name>
<feature type="domain" description="UspA" evidence="2">
    <location>
        <begin position="1"/>
        <end position="121"/>
    </location>
</feature>
<gene>
    <name evidence="3" type="ORF">HNQ70_000913</name>
</gene>
<dbReference type="InterPro" id="IPR006016">
    <property type="entry name" value="UspA"/>
</dbReference>
<dbReference type="SUPFAM" id="SSF52402">
    <property type="entry name" value="Adenine nucleotide alpha hydrolases-like"/>
    <property type="match status" value="2"/>
</dbReference>
<dbReference type="Proteomes" id="UP000532440">
    <property type="component" value="Unassembled WGS sequence"/>
</dbReference>
<sequence>MYKLILAPVDGSNFSEQVLPHAAAIARSTGAELLVVRAVSSEKDRAEAARYVEALAGKLGARSACVVSDDIPAAIVAEAARLPETLVALSSHGRTGAMQALFGSTALAVLRASHAPLLVYRPDSVRPVAPVERIERIVLPLDGSPASESMIAPAAGLAKWLGARIDVVNVVDPSAGASAAAGDASESGYARSRAEAIAREHGVKTSWEVLHGDPKEAIPDFVKGQGAGGLLAMTTHGRGGLRSVLAGSVTAACLNEVDGLVFTKLP</sequence>
<dbReference type="PRINTS" id="PR01438">
    <property type="entry name" value="UNVRSLSTRESS"/>
</dbReference>
<dbReference type="PANTHER" id="PTHR46268">
    <property type="entry name" value="STRESS RESPONSE PROTEIN NHAX"/>
    <property type="match status" value="1"/>
</dbReference>
<protein>
    <submittedName>
        <fullName evidence="3">Nucleotide-binding universal stress UspA family protein</fullName>
    </submittedName>
</protein>
<dbReference type="InterPro" id="IPR014729">
    <property type="entry name" value="Rossmann-like_a/b/a_fold"/>
</dbReference>
<dbReference type="Gene3D" id="3.40.50.620">
    <property type="entry name" value="HUPs"/>
    <property type="match status" value="2"/>
</dbReference>
<dbReference type="CDD" id="cd00293">
    <property type="entry name" value="USP-like"/>
    <property type="match status" value="2"/>
</dbReference>
<keyword evidence="4" id="KW-1185">Reference proteome</keyword>
<evidence type="ECO:0000313" key="4">
    <source>
        <dbReference type="Proteomes" id="UP000532440"/>
    </source>
</evidence>
<feature type="domain" description="UspA" evidence="2">
    <location>
        <begin position="135"/>
        <end position="257"/>
    </location>
</feature>
<evidence type="ECO:0000259" key="2">
    <source>
        <dbReference type="Pfam" id="PF00582"/>
    </source>
</evidence>
<dbReference type="EMBL" id="JACHGB010000002">
    <property type="protein sequence ID" value="MBB5270909.1"/>
    <property type="molecule type" value="Genomic_DNA"/>
</dbReference>
<dbReference type="RefSeq" id="WP_183964704.1">
    <property type="nucleotide sequence ID" value="NZ_BAABEW010000010.1"/>
</dbReference>
<accession>A0A7W8HF44</accession>
<dbReference type="Pfam" id="PF00582">
    <property type="entry name" value="Usp"/>
    <property type="match status" value="2"/>
</dbReference>